<dbReference type="InterPro" id="IPR053205">
    <property type="entry name" value="GHMP_kinase_L-arabinokinase"/>
</dbReference>
<dbReference type="RefSeq" id="WP_183410340.1">
    <property type="nucleotide sequence ID" value="NZ_JACHWY010000002.1"/>
</dbReference>
<evidence type="ECO:0000313" key="2">
    <source>
        <dbReference type="Proteomes" id="UP000537130"/>
    </source>
</evidence>
<evidence type="ECO:0000313" key="1">
    <source>
        <dbReference type="EMBL" id="MBB3047566.1"/>
    </source>
</evidence>
<dbReference type="Proteomes" id="UP000537130">
    <property type="component" value="Unassembled WGS sequence"/>
</dbReference>
<gene>
    <name evidence="1" type="ORF">FHR99_001832</name>
</gene>
<protein>
    <recommendedName>
        <fullName evidence="3">Glycosyl transferase family 28 C-terminal domain-containing protein</fullName>
    </recommendedName>
</protein>
<proteinExistence type="predicted"/>
<reference evidence="1 2" key="1">
    <citation type="submission" date="2020-08" db="EMBL/GenBank/DDBJ databases">
        <title>Genomic Encyclopedia of Type Strains, Phase III (KMG-III): the genomes of soil and plant-associated and newly described type strains.</title>
        <authorList>
            <person name="Whitman W."/>
        </authorList>
    </citation>
    <scope>NUCLEOTIDE SEQUENCE [LARGE SCALE GENOMIC DNA]</scope>
    <source>
        <strain evidence="1 2">CECT 8654</strain>
    </source>
</reference>
<sequence length="361" mass="40552">MLRPIVIAISAHGFGHLGQCVPVVRAIQRRFPGRRVVVISEIMPDVLRDFLGEEVELCDAPAQVSILMKDALRVDLAATRKAFLDWHSDYDEHRKRYASILREINPELLLSNVDHTPISAARSLGIPAFAMCSLNWADILDALYSDETEDSAMSAVCEEIREVYNNAEAFLRVTPGMGMKKLDNLHQVDVLAREGERFDLHRRLGVPDDHRFVLLSLGGITQTLDLNRWVLPEKTHWVVPDSAKITEGEANITPFGQLNMKFIDVLASVDILLTKPGYGSFCEAWRNQTSVLYVRRPRWAEEAALIDWIQRHTPSQEVSLEDFENGNINAAMSALLQRPATFSSLPCGETEVVNHLSTCLV</sequence>
<dbReference type="PANTHER" id="PTHR38134:SF2">
    <property type="entry name" value="GALACTOKINASE"/>
    <property type="match status" value="1"/>
</dbReference>
<dbReference type="PANTHER" id="PTHR38134">
    <property type="entry name" value="SLR1395 PROTEIN"/>
    <property type="match status" value="1"/>
</dbReference>
<name>A0A7W4Z753_9GAMM</name>
<keyword evidence="2" id="KW-1185">Reference proteome</keyword>
<dbReference type="AlphaFoldDB" id="A0A7W4Z753"/>
<accession>A0A7W4Z753</accession>
<comment type="caution">
    <text evidence="1">The sequence shown here is derived from an EMBL/GenBank/DDBJ whole genome shotgun (WGS) entry which is preliminary data.</text>
</comment>
<organism evidence="1 2">
    <name type="scientific">Litorivivens lipolytica</name>
    <dbReference type="NCBI Taxonomy" id="1524264"/>
    <lineage>
        <taxon>Bacteria</taxon>
        <taxon>Pseudomonadati</taxon>
        <taxon>Pseudomonadota</taxon>
        <taxon>Gammaproteobacteria</taxon>
        <taxon>Litorivivens</taxon>
    </lineage>
</organism>
<dbReference type="SUPFAM" id="SSF53756">
    <property type="entry name" value="UDP-Glycosyltransferase/glycogen phosphorylase"/>
    <property type="match status" value="1"/>
</dbReference>
<evidence type="ECO:0008006" key="3">
    <source>
        <dbReference type="Google" id="ProtNLM"/>
    </source>
</evidence>
<dbReference type="EMBL" id="JACHWY010000002">
    <property type="protein sequence ID" value="MBB3047566.1"/>
    <property type="molecule type" value="Genomic_DNA"/>
</dbReference>